<dbReference type="STRING" id="1188319.OYT1_01741"/>
<dbReference type="RefSeq" id="WP_062626909.1">
    <property type="nucleotide sequence ID" value="NZ_AP018738.1"/>
</dbReference>
<dbReference type="InterPro" id="IPR001640">
    <property type="entry name" value="Lgt"/>
</dbReference>
<feature type="transmembrane region" description="Helical" evidence="7">
    <location>
        <begin position="116"/>
        <end position="138"/>
    </location>
</feature>
<keyword evidence="6 7" id="KW-0472">Membrane</keyword>
<feature type="transmembrane region" description="Helical" evidence="7">
    <location>
        <begin position="83"/>
        <end position="104"/>
    </location>
</feature>
<accession>A0A2Z6GB25</accession>
<gene>
    <name evidence="8" type="ORF">OYT1_ch0872</name>
</gene>
<proteinExistence type="inferred from homology"/>
<evidence type="ECO:0000256" key="7">
    <source>
        <dbReference type="SAM" id="Phobius"/>
    </source>
</evidence>
<dbReference type="KEGG" id="fam:OYT1_ch0872"/>
<evidence type="ECO:0000256" key="2">
    <source>
        <dbReference type="ARBA" id="ARBA00022475"/>
    </source>
</evidence>
<evidence type="ECO:0000313" key="9">
    <source>
        <dbReference type="Proteomes" id="UP000033070"/>
    </source>
</evidence>
<feature type="transmembrane region" description="Helical" evidence="7">
    <location>
        <begin position="158"/>
        <end position="179"/>
    </location>
</feature>
<keyword evidence="5 7" id="KW-1133">Transmembrane helix</keyword>
<dbReference type="GO" id="GO:0042158">
    <property type="term" value="P:lipoprotein biosynthetic process"/>
    <property type="evidence" value="ECO:0007669"/>
    <property type="project" value="InterPro"/>
</dbReference>
<evidence type="ECO:0000256" key="1">
    <source>
        <dbReference type="ARBA" id="ARBA00007150"/>
    </source>
</evidence>
<feature type="transmembrane region" description="Helical" evidence="7">
    <location>
        <begin position="48"/>
        <end position="68"/>
    </location>
</feature>
<dbReference type="AlphaFoldDB" id="A0A2Z6GB25"/>
<keyword evidence="8" id="KW-0449">Lipoprotein</keyword>
<feature type="transmembrane region" description="Helical" evidence="7">
    <location>
        <begin position="186"/>
        <end position="206"/>
    </location>
</feature>
<dbReference type="EMBL" id="AP018738">
    <property type="protein sequence ID" value="BBE50435.1"/>
    <property type="molecule type" value="Genomic_DNA"/>
</dbReference>
<keyword evidence="3 8" id="KW-0808">Transferase</keyword>
<reference evidence="8 9" key="1">
    <citation type="submission" date="2018-06" db="EMBL/GenBank/DDBJ databases">
        <title>OYT1 Genome Sequencing.</title>
        <authorList>
            <person name="Kato S."/>
            <person name="Itoh T."/>
            <person name="Ohkuma M."/>
        </authorList>
    </citation>
    <scope>NUCLEOTIDE SEQUENCE [LARGE SCALE GENOMIC DNA]</scope>
    <source>
        <strain evidence="8 9">OYT1</strain>
    </source>
</reference>
<dbReference type="PANTHER" id="PTHR30589">
    <property type="entry name" value="PROLIPOPROTEIN DIACYLGLYCERYL TRANSFERASE"/>
    <property type="match status" value="1"/>
</dbReference>
<dbReference type="OrthoDB" id="871140at2"/>
<evidence type="ECO:0000313" key="8">
    <source>
        <dbReference type="EMBL" id="BBE50435.1"/>
    </source>
</evidence>
<dbReference type="Proteomes" id="UP000033070">
    <property type="component" value="Chromosome"/>
</dbReference>
<protein>
    <submittedName>
        <fullName evidence="8">Prolipoprotein diacylglyceryl transferase</fullName>
    </submittedName>
</protein>
<dbReference type="GO" id="GO:0005886">
    <property type="term" value="C:plasma membrane"/>
    <property type="evidence" value="ECO:0007669"/>
    <property type="project" value="InterPro"/>
</dbReference>
<keyword evidence="2" id="KW-1003">Cell membrane</keyword>
<evidence type="ECO:0000256" key="3">
    <source>
        <dbReference type="ARBA" id="ARBA00022679"/>
    </source>
</evidence>
<feature type="transmembrane region" description="Helical" evidence="7">
    <location>
        <begin position="218"/>
        <end position="239"/>
    </location>
</feature>
<dbReference type="PANTHER" id="PTHR30589:SF0">
    <property type="entry name" value="PHOSPHATIDYLGLYCEROL--PROLIPOPROTEIN DIACYLGLYCERYL TRANSFERASE"/>
    <property type="match status" value="1"/>
</dbReference>
<dbReference type="GO" id="GO:0008961">
    <property type="term" value="F:phosphatidylglycerol-prolipoprotein diacylglyceryl transferase activity"/>
    <property type="evidence" value="ECO:0007669"/>
    <property type="project" value="InterPro"/>
</dbReference>
<evidence type="ECO:0000256" key="4">
    <source>
        <dbReference type="ARBA" id="ARBA00022692"/>
    </source>
</evidence>
<feature type="transmembrane region" description="Helical" evidence="7">
    <location>
        <begin position="12"/>
        <end position="28"/>
    </location>
</feature>
<evidence type="ECO:0000256" key="6">
    <source>
        <dbReference type="ARBA" id="ARBA00023136"/>
    </source>
</evidence>
<keyword evidence="4 7" id="KW-0812">Transmembrane</keyword>
<organism evidence="8 9">
    <name type="scientific">Ferriphaselus amnicola</name>
    <dbReference type="NCBI Taxonomy" id="1188319"/>
    <lineage>
        <taxon>Bacteria</taxon>
        <taxon>Pseudomonadati</taxon>
        <taxon>Pseudomonadota</taxon>
        <taxon>Betaproteobacteria</taxon>
        <taxon>Nitrosomonadales</taxon>
        <taxon>Gallionellaceae</taxon>
        <taxon>Ferriphaselus</taxon>
    </lineage>
</organism>
<evidence type="ECO:0000256" key="5">
    <source>
        <dbReference type="ARBA" id="ARBA00022989"/>
    </source>
</evidence>
<comment type="similarity">
    <text evidence="1">Belongs to the Lgt family.</text>
</comment>
<name>A0A2Z6GB25_9PROT</name>
<dbReference type="Pfam" id="PF01790">
    <property type="entry name" value="LGT"/>
    <property type="match status" value="1"/>
</dbReference>
<keyword evidence="9" id="KW-1185">Reference proteome</keyword>
<sequence length="251" mass="27703">MLFPITSFPQQFHAGLEAFAISAGAFYYRRLLLCQGETTLSLLHGARYAVLLGCVFGAGIGNKLVFWIEMPHLLAMYWNKAEVWFAGQSMVGGLLGGLLGVELAKKFSGVRNSMGDAFVFPVLLGLMIGRIGCFVAGLEDGTYGVPTSLPWGIDFGDGIPRHPTQLYEIAFAALLWLALRRVQSAWAMQSGLLFKVMLCSYLLWRLCVDGLKPVPFDYGFGLSGIQVVCAIALLFYMPLCWEQWRKLKVVA</sequence>